<dbReference type="InterPro" id="IPR002347">
    <property type="entry name" value="SDR_fam"/>
</dbReference>
<dbReference type="EMBL" id="UYYA01004158">
    <property type="protein sequence ID" value="VDM60030.1"/>
    <property type="molecule type" value="Genomic_DNA"/>
</dbReference>
<dbReference type="PANTHER" id="PTHR43313">
    <property type="entry name" value="SHORT-CHAIN DEHYDROGENASE/REDUCTASE FAMILY 9C"/>
    <property type="match status" value="1"/>
</dbReference>
<dbReference type="InterPro" id="IPR036291">
    <property type="entry name" value="NAD(P)-bd_dom_sf"/>
</dbReference>
<dbReference type="Gene3D" id="3.40.50.720">
    <property type="entry name" value="NAD(P)-binding Rossmann-like Domain"/>
    <property type="match status" value="1"/>
</dbReference>
<dbReference type="STRING" id="334426.A0A0R3PS67"/>
<dbReference type="GO" id="GO:0008202">
    <property type="term" value="P:steroid metabolic process"/>
    <property type="evidence" value="ECO:0007669"/>
    <property type="project" value="TreeGrafter"/>
</dbReference>
<dbReference type="PANTHER" id="PTHR43313:SF7">
    <property type="entry name" value="17-BETA-HYDROXYSTEROID DEHYDROGENASE TYPE 6"/>
    <property type="match status" value="1"/>
</dbReference>
<evidence type="ECO:0000313" key="3">
    <source>
        <dbReference type="Proteomes" id="UP000267027"/>
    </source>
</evidence>
<evidence type="ECO:0000256" key="1">
    <source>
        <dbReference type="ARBA" id="ARBA00023002"/>
    </source>
</evidence>
<dbReference type="Pfam" id="PF00106">
    <property type="entry name" value="adh_short"/>
    <property type="match status" value="1"/>
</dbReference>
<evidence type="ECO:0000313" key="2">
    <source>
        <dbReference type="EMBL" id="VDM60030.1"/>
    </source>
</evidence>
<dbReference type="GO" id="GO:0016491">
    <property type="term" value="F:oxidoreductase activity"/>
    <property type="evidence" value="ECO:0007669"/>
    <property type="project" value="UniProtKB-KW"/>
</dbReference>
<dbReference type="SUPFAM" id="SSF51735">
    <property type="entry name" value="NAD(P)-binding Rossmann-fold domains"/>
    <property type="match status" value="1"/>
</dbReference>
<name>A0A0R3PS67_ANGCS</name>
<keyword evidence="3" id="KW-1185">Reference proteome</keyword>
<dbReference type="WBParaSite" id="ACOC_0000844401-mRNA-1">
    <property type="protein sequence ID" value="ACOC_0000844401-mRNA-1"/>
    <property type="gene ID" value="ACOC_0000844401"/>
</dbReference>
<dbReference type="AlphaFoldDB" id="A0A0R3PS67"/>
<reference evidence="2 3" key="2">
    <citation type="submission" date="2018-11" db="EMBL/GenBank/DDBJ databases">
        <authorList>
            <consortium name="Pathogen Informatics"/>
        </authorList>
    </citation>
    <scope>NUCLEOTIDE SEQUENCE [LARGE SCALE GENOMIC DNA]</scope>
    <source>
        <strain evidence="2 3">Costa Rica</strain>
    </source>
</reference>
<keyword evidence="1" id="KW-0560">Oxidoreductase</keyword>
<evidence type="ECO:0000313" key="4">
    <source>
        <dbReference type="WBParaSite" id="ACOC_0000844401-mRNA-1"/>
    </source>
</evidence>
<gene>
    <name evidence="2" type="ORF">ACOC_LOCUS8445</name>
</gene>
<dbReference type="InterPro" id="IPR020904">
    <property type="entry name" value="Sc_DH/Rdtase_CS"/>
</dbReference>
<dbReference type="OrthoDB" id="2102561at2759"/>
<protein>
    <submittedName>
        <fullName evidence="4">D-beta-hydroxybutyrate dehydrogenase, mitochondrial</fullName>
    </submittedName>
</protein>
<dbReference type="OMA" id="VTARMQH"/>
<dbReference type="PROSITE" id="PS00061">
    <property type="entry name" value="ADH_SHORT"/>
    <property type="match status" value="1"/>
</dbReference>
<dbReference type="Proteomes" id="UP000267027">
    <property type="component" value="Unassembled WGS sequence"/>
</dbReference>
<sequence>MVDESRTSTILGLHGVVNNAGVLGNTFFDDFLTIEDYKQTADVNLWGAIRIVQAFKPLVKRTRSVRFLGRIVIATSVCGRFAFMGTGPYTVSKFALTGYCDTIRTELRLFGVSVHVLEPGFFTTHLTSRKNVESQLDTMYGSCPEEVKLEYGKEFFYKMRKKTFWLLGLLSSKQINHVTEAYYHALTAVYPRARYHVGWDSILV</sequence>
<proteinExistence type="predicted"/>
<dbReference type="PRINTS" id="PR00081">
    <property type="entry name" value="GDHRDH"/>
</dbReference>
<accession>A0A0R3PS67</accession>
<organism evidence="4">
    <name type="scientific">Angiostrongylus costaricensis</name>
    <name type="common">Nematode worm</name>
    <dbReference type="NCBI Taxonomy" id="334426"/>
    <lineage>
        <taxon>Eukaryota</taxon>
        <taxon>Metazoa</taxon>
        <taxon>Ecdysozoa</taxon>
        <taxon>Nematoda</taxon>
        <taxon>Chromadorea</taxon>
        <taxon>Rhabditida</taxon>
        <taxon>Rhabditina</taxon>
        <taxon>Rhabditomorpha</taxon>
        <taxon>Strongyloidea</taxon>
        <taxon>Metastrongylidae</taxon>
        <taxon>Angiostrongylus</taxon>
    </lineage>
</organism>
<reference evidence="4" key="1">
    <citation type="submission" date="2017-02" db="UniProtKB">
        <authorList>
            <consortium name="WormBaseParasite"/>
        </authorList>
    </citation>
    <scope>IDENTIFICATION</scope>
</reference>